<evidence type="ECO:0000256" key="1">
    <source>
        <dbReference type="ARBA" id="ARBA00006484"/>
    </source>
</evidence>
<dbReference type="Proteomes" id="UP000027920">
    <property type="component" value="Unassembled WGS sequence"/>
</dbReference>
<evidence type="ECO:0000256" key="2">
    <source>
        <dbReference type="ARBA" id="ARBA00023002"/>
    </source>
</evidence>
<accession>A0A072PS05</accession>
<evidence type="ECO:0008006" key="5">
    <source>
        <dbReference type="Google" id="ProtNLM"/>
    </source>
</evidence>
<dbReference type="GO" id="GO:0016491">
    <property type="term" value="F:oxidoreductase activity"/>
    <property type="evidence" value="ECO:0007669"/>
    <property type="project" value="UniProtKB-KW"/>
</dbReference>
<dbReference type="Pfam" id="PF00106">
    <property type="entry name" value="adh_short"/>
    <property type="match status" value="1"/>
</dbReference>
<dbReference type="AlphaFoldDB" id="A0A072PS05"/>
<dbReference type="RefSeq" id="XP_013264713.1">
    <property type="nucleotide sequence ID" value="XM_013409259.1"/>
</dbReference>
<gene>
    <name evidence="3" type="ORF">A1O9_00095</name>
</gene>
<dbReference type="InterPro" id="IPR002347">
    <property type="entry name" value="SDR_fam"/>
</dbReference>
<reference evidence="3 4" key="1">
    <citation type="submission" date="2013-03" db="EMBL/GenBank/DDBJ databases">
        <title>The Genome Sequence of Exophiala aquamarina CBS 119918.</title>
        <authorList>
            <consortium name="The Broad Institute Genomics Platform"/>
            <person name="Cuomo C."/>
            <person name="de Hoog S."/>
            <person name="Gorbushina A."/>
            <person name="Walker B."/>
            <person name="Young S.K."/>
            <person name="Zeng Q."/>
            <person name="Gargeya S."/>
            <person name="Fitzgerald M."/>
            <person name="Haas B."/>
            <person name="Abouelleil A."/>
            <person name="Allen A.W."/>
            <person name="Alvarado L."/>
            <person name="Arachchi H.M."/>
            <person name="Berlin A.M."/>
            <person name="Chapman S.B."/>
            <person name="Gainer-Dewar J."/>
            <person name="Goldberg J."/>
            <person name="Griggs A."/>
            <person name="Gujja S."/>
            <person name="Hansen M."/>
            <person name="Howarth C."/>
            <person name="Imamovic A."/>
            <person name="Ireland A."/>
            <person name="Larimer J."/>
            <person name="McCowan C."/>
            <person name="Murphy C."/>
            <person name="Pearson M."/>
            <person name="Poon T.W."/>
            <person name="Priest M."/>
            <person name="Roberts A."/>
            <person name="Saif S."/>
            <person name="Shea T."/>
            <person name="Sisk P."/>
            <person name="Sykes S."/>
            <person name="Wortman J."/>
            <person name="Nusbaum C."/>
            <person name="Birren B."/>
        </authorList>
    </citation>
    <scope>NUCLEOTIDE SEQUENCE [LARGE SCALE GENOMIC DNA]</scope>
    <source>
        <strain evidence="3 4">CBS 119918</strain>
    </source>
</reference>
<keyword evidence="4" id="KW-1185">Reference proteome</keyword>
<dbReference type="OrthoDB" id="1933717at2759"/>
<proteinExistence type="inferred from homology"/>
<sequence length="135" mass="14837">MTTFVTNHLKPYEALTSRLSSQPPESRGVGEHITRAIAAAGAAKIGILGRDEKRVQSAREKFTKEHPFTQFLGYSADIIDETAIAIMLKDFSVPDVLTSNAGVFPDDGPFISQDLKRWWLGFETNVLGTAVVTQK</sequence>
<comment type="similarity">
    <text evidence="1">Belongs to the short-chain dehydrogenases/reductases (SDR) family.</text>
</comment>
<dbReference type="PANTHER" id="PTHR43669:SF3">
    <property type="entry name" value="ALCOHOL DEHYDROGENASE, PUTATIVE (AFU_ORTHOLOGUE AFUA_3G03445)-RELATED"/>
    <property type="match status" value="1"/>
</dbReference>
<dbReference type="PANTHER" id="PTHR43669">
    <property type="entry name" value="5-KETO-D-GLUCONATE 5-REDUCTASE"/>
    <property type="match status" value="1"/>
</dbReference>
<dbReference type="VEuPathDB" id="FungiDB:A1O9_00095"/>
<dbReference type="SUPFAM" id="SSF51735">
    <property type="entry name" value="NAD(P)-binding Rossmann-fold domains"/>
    <property type="match status" value="1"/>
</dbReference>
<protein>
    <recommendedName>
        <fullName evidence="5">3-oxoacyl-[acyl-carrier protein] reductase</fullName>
    </recommendedName>
</protein>
<evidence type="ECO:0000313" key="3">
    <source>
        <dbReference type="EMBL" id="KEF62123.1"/>
    </source>
</evidence>
<name>A0A072PS05_9EURO</name>
<dbReference type="HOGENOM" id="CLU_1885759_0_0_1"/>
<dbReference type="Gene3D" id="3.40.50.720">
    <property type="entry name" value="NAD(P)-binding Rossmann-like Domain"/>
    <property type="match status" value="1"/>
</dbReference>
<dbReference type="GeneID" id="25275047"/>
<dbReference type="EMBL" id="AMGV01000001">
    <property type="protein sequence ID" value="KEF62123.1"/>
    <property type="molecule type" value="Genomic_DNA"/>
</dbReference>
<dbReference type="InterPro" id="IPR036291">
    <property type="entry name" value="NAD(P)-bd_dom_sf"/>
</dbReference>
<comment type="caution">
    <text evidence="3">The sequence shown here is derived from an EMBL/GenBank/DDBJ whole genome shotgun (WGS) entry which is preliminary data.</text>
</comment>
<organism evidence="3 4">
    <name type="scientific">Exophiala aquamarina CBS 119918</name>
    <dbReference type="NCBI Taxonomy" id="1182545"/>
    <lineage>
        <taxon>Eukaryota</taxon>
        <taxon>Fungi</taxon>
        <taxon>Dikarya</taxon>
        <taxon>Ascomycota</taxon>
        <taxon>Pezizomycotina</taxon>
        <taxon>Eurotiomycetes</taxon>
        <taxon>Chaetothyriomycetidae</taxon>
        <taxon>Chaetothyriales</taxon>
        <taxon>Herpotrichiellaceae</taxon>
        <taxon>Exophiala</taxon>
    </lineage>
</organism>
<keyword evidence="2" id="KW-0560">Oxidoreductase</keyword>
<evidence type="ECO:0000313" key="4">
    <source>
        <dbReference type="Proteomes" id="UP000027920"/>
    </source>
</evidence>